<dbReference type="Pfam" id="PF01381">
    <property type="entry name" value="HTH_3"/>
    <property type="match status" value="1"/>
</dbReference>
<dbReference type="InterPro" id="IPR010982">
    <property type="entry name" value="Lambda_DNA-bd_dom_sf"/>
</dbReference>
<dbReference type="SMART" id="SM00530">
    <property type="entry name" value="HTH_XRE"/>
    <property type="match status" value="1"/>
</dbReference>
<gene>
    <name evidence="2" type="ORF">H9892_02270</name>
</gene>
<reference evidence="2" key="1">
    <citation type="journal article" date="2021" name="PeerJ">
        <title>Extensive microbial diversity within the chicken gut microbiome revealed by metagenomics and culture.</title>
        <authorList>
            <person name="Gilroy R."/>
            <person name="Ravi A."/>
            <person name="Getino M."/>
            <person name="Pursley I."/>
            <person name="Horton D.L."/>
            <person name="Alikhan N.F."/>
            <person name="Baker D."/>
            <person name="Gharbi K."/>
            <person name="Hall N."/>
            <person name="Watson M."/>
            <person name="Adriaenssens E.M."/>
            <person name="Foster-Nyarko E."/>
            <person name="Jarju S."/>
            <person name="Secka A."/>
            <person name="Antonio M."/>
            <person name="Oren A."/>
            <person name="Chaudhuri R.R."/>
            <person name="La Ragione R."/>
            <person name="Hildebrand F."/>
            <person name="Pallen M.J."/>
        </authorList>
    </citation>
    <scope>NUCLEOTIDE SEQUENCE</scope>
    <source>
        <strain evidence="2">12435</strain>
    </source>
</reference>
<comment type="caution">
    <text evidence="2">The sequence shown here is derived from an EMBL/GenBank/DDBJ whole genome shotgun (WGS) entry which is preliminary data.</text>
</comment>
<organism evidence="2 3">
    <name type="scientific">Candidatus Protoclostridium stercorigallinarum</name>
    <dbReference type="NCBI Taxonomy" id="2838741"/>
    <lineage>
        <taxon>Bacteria</taxon>
        <taxon>Bacillati</taxon>
        <taxon>Bacillota</taxon>
        <taxon>Clostridia</taxon>
        <taxon>Candidatus Protoclostridium</taxon>
    </lineage>
</organism>
<accession>A0A9D1Q072</accession>
<evidence type="ECO:0000313" key="2">
    <source>
        <dbReference type="EMBL" id="HIW02145.1"/>
    </source>
</evidence>
<evidence type="ECO:0000259" key="1">
    <source>
        <dbReference type="PROSITE" id="PS50943"/>
    </source>
</evidence>
<dbReference type="CDD" id="cd00093">
    <property type="entry name" value="HTH_XRE"/>
    <property type="match status" value="1"/>
</dbReference>
<dbReference type="Gene3D" id="1.10.260.40">
    <property type="entry name" value="lambda repressor-like DNA-binding domains"/>
    <property type="match status" value="1"/>
</dbReference>
<dbReference type="EMBL" id="DXHS01000039">
    <property type="protein sequence ID" value="HIW02145.1"/>
    <property type="molecule type" value="Genomic_DNA"/>
</dbReference>
<dbReference type="GO" id="GO:0003677">
    <property type="term" value="F:DNA binding"/>
    <property type="evidence" value="ECO:0007669"/>
    <property type="project" value="InterPro"/>
</dbReference>
<proteinExistence type="predicted"/>
<feature type="domain" description="HTH cro/C1-type" evidence="1">
    <location>
        <begin position="11"/>
        <end position="65"/>
    </location>
</feature>
<dbReference type="PROSITE" id="PS50943">
    <property type="entry name" value="HTH_CROC1"/>
    <property type="match status" value="1"/>
</dbReference>
<sequence length="69" mass="7750">MITLEQIRGRIAEAIKSSGMTQSEIAQKLGIRHQQISCYLRGKKMPALDTLANLCKLLDEDANYILCIE</sequence>
<dbReference type="InterPro" id="IPR001387">
    <property type="entry name" value="Cro/C1-type_HTH"/>
</dbReference>
<protein>
    <submittedName>
        <fullName evidence="2">Helix-turn-helix domain-containing protein</fullName>
    </submittedName>
</protein>
<name>A0A9D1Q072_9FIRM</name>
<dbReference type="SUPFAM" id="SSF47413">
    <property type="entry name" value="lambda repressor-like DNA-binding domains"/>
    <property type="match status" value="1"/>
</dbReference>
<reference evidence="2" key="2">
    <citation type="submission" date="2021-04" db="EMBL/GenBank/DDBJ databases">
        <authorList>
            <person name="Gilroy R."/>
        </authorList>
    </citation>
    <scope>NUCLEOTIDE SEQUENCE</scope>
    <source>
        <strain evidence="2">12435</strain>
    </source>
</reference>
<dbReference type="Proteomes" id="UP000823990">
    <property type="component" value="Unassembled WGS sequence"/>
</dbReference>
<dbReference type="AlphaFoldDB" id="A0A9D1Q072"/>
<evidence type="ECO:0000313" key="3">
    <source>
        <dbReference type="Proteomes" id="UP000823990"/>
    </source>
</evidence>